<dbReference type="OrthoDB" id="9739313at2759"/>
<dbReference type="SUPFAM" id="SSF54575">
    <property type="entry name" value="Ribosomal protein L31e"/>
    <property type="match status" value="1"/>
</dbReference>
<dbReference type="InterPro" id="IPR000054">
    <property type="entry name" value="Ribosomal_eL31"/>
</dbReference>
<accession>A0A0C3L536</accession>
<keyword evidence="3" id="KW-0687">Ribonucleoprotein</keyword>
<gene>
    <name evidence="5" type="ORF">M407DRAFT_120274</name>
    <name evidence="4" type="ORF">M407DRAFT_246928</name>
</gene>
<dbReference type="HOGENOM" id="CLU_112570_1_0_1"/>
<keyword evidence="6" id="KW-1185">Reference proteome</keyword>
<proteinExistence type="inferred from homology"/>
<dbReference type="STRING" id="1051891.A0A0C3L536"/>
<dbReference type="EMBL" id="KN823117">
    <property type="protein sequence ID" value="KIO22157.1"/>
    <property type="molecule type" value="Genomic_DNA"/>
</dbReference>
<dbReference type="Gene3D" id="3.10.440.10">
    <property type="match status" value="1"/>
</dbReference>
<dbReference type="SMART" id="SM01380">
    <property type="entry name" value="Ribosomal_L31e"/>
    <property type="match status" value="1"/>
</dbReference>
<comment type="similarity">
    <text evidence="1">Belongs to the eukaryotic ribosomal protein eL31 family.</text>
</comment>
<dbReference type="PROSITE" id="PS01144">
    <property type="entry name" value="RIBOSOMAL_L31E"/>
    <property type="match status" value="1"/>
</dbReference>
<dbReference type="Pfam" id="PF01198">
    <property type="entry name" value="Ribosomal_L31e"/>
    <property type="match status" value="1"/>
</dbReference>
<dbReference type="Proteomes" id="UP000054248">
    <property type="component" value="Unassembled WGS sequence"/>
</dbReference>
<dbReference type="PANTHER" id="PTHR10956">
    <property type="entry name" value="60S RIBOSOMAL PROTEIN L31"/>
    <property type="match status" value="1"/>
</dbReference>
<reference evidence="4" key="3">
    <citation type="submission" date="2015-02" db="EMBL/GenBank/DDBJ databases">
        <title>Evolutionary Origins and Diversification of the Mycorrhizal Mutualists.</title>
        <authorList>
            <consortium name="DOE Joint Genome Institute"/>
            <consortium name="Mycorrhizal Genomics Consortium"/>
            <person name="Kohler A."/>
            <person name="Kuo A."/>
            <person name="Nagy L.G."/>
            <person name="Floudas D."/>
            <person name="Copeland A."/>
            <person name="Barry K.W."/>
            <person name="Cichocki N."/>
            <person name="Veneault-Fourrey C."/>
            <person name="LaButti K."/>
            <person name="Lindquist E.A."/>
            <person name="Lipzen A."/>
            <person name="Lundell T."/>
            <person name="Morin E."/>
            <person name="Murat C."/>
            <person name="Riley R."/>
            <person name="Ohm R."/>
            <person name="Sun H."/>
            <person name="Tunlid A."/>
            <person name="Henrissat B."/>
            <person name="Grigoriev I.V."/>
            <person name="Hibbett D.S."/>
            <person name="Martin F."/>
        </authorList>
    </citation>
    <scope>NUCLEOTIDE SEQUENCE</scope>
    <source>
        <strain evidence="4">MUT 4182</strain>
    </source>
</reference>
<evidence type="ECO:0000256" key="1">
    <source>
        <dbReference type="ARBA" id="ARBA00010808"/>
    </source>
</evidence>
<reference evidence="6" key="2">
    <citation type="submission" date="2015-01" db="EMBL/GenBank/DDBJ databases">
        <title>Evolutionary Origins and Diversification of the Mycorrhizal Mutualists.</title>
        <authorList>
            <consortium name="DOE Joint Genome Institute"/>
            <consortium name="Mycorrhizal Genomics Consortium"/>
            <person name="Kohler A."/>
            <person name="Kuo A."/>
            <person name="Nagy L.G."/>
            <person name="Floudas D."/>
            <person name="Copeland A."/>
            <person name="Barry K.W."/>
            <person name="Cichocki N."/>
            <person name="Veneault-Fourrey C."/>
            <person name="LaButti K."/>
            <person name="Lindquist E.A."/>
            <person name="Lipzen A."/>
            <person name="Lundell T."/>
            <person name="Morin E."/>
            <person name="Murat C."/>
            <person name="Riley R."/>
            <person name="Ohm R."/>
            <person name="Sun H."/>
            <person name="Tunlid A."/>
            <person name="Henrissat B."/>
            <person name="Grigoriev I.V."/>
            <person name="Hibbett D.S."/>
            <person name="Martin F."/>
        </authorList>
    </citation>
    <scope>NUCLEOTIDE SEQUENCE [LARGE SCALE GENOMIC DNA]</scope>
    <source>
        <strain evidence="5 6">MUT 4182</strain>
    </source>
</reference>
<keyword evidence="2" id="KW-0689">Ribosomal protein</keyword>
<dbReference type="InterPro" id="IPR023621">
    <property type="entry name" value="Ribosomal_eL31_dom_sf"/>
</dbReference>
<dbReference type="AlphaFoldDB" id="A0A0C3L536"/>
<name>A0A0C3L536_9AGAM</name>
<dbReference type="CDD" id="cd00463">
    <property type="entry name" value="Ribosomal_L31e"/>
    <property type="match status" value="1"/>
</dbReference>
<dbReference type="EMBL" id="KN823492">
    <property type="protein sequence ID" value="KIO16742.1"/>
    <property type="molecule type" value="Genomic_DNA"/>
</dbReference>
<evidence type="ECO:0000256" key="2">
    <source>
        <dbReference type="ARBA" id="ARBA00022980"/>
    </source>
</evidence>
<evidence type="ECO:0008006" key="7">
    <source>
        <dbReference type="Google" id="ProtNLM"/>
    </source>
</evidence>
<evidence type="ECO:0000313" key="5">
    <source>
        <dbReference type="EMBL" id="KIO22157.1"/>
    </source>
</evidence>
<dbReference type="GO" id="GO:0022625">
    <property type="term" value="C:cytosolic large ribosomal subunit"/>
    <property type="evidence" value="ECO:0007669"/>
    <property type="project" value="TreeGrafter"/>
</dbReference>
<dbReference type="FunFam" id="3.10.440.10:FF:000001">
    <property type="entry name" value="60S ribosomal protein L31"/>
    <property type="match status" value="1"/>
</dbReference>
<evidence type="ECO:0000313" key="4">
    <source>
        <dbReference type="EMBL" id="KIO16742.1"/>
    </source>
</evidence>
<evidence type="ECO:0000256" key="3">
    <source>
        <dbReference type="ARBA" id="ARBA00023274"/>
    </source>
</evidence>
<dbReference type="InterPro" id="IPR020052">
    <property type="entry name" value="Ribosomal_eL31_CS"/>
</dbReference>
<organism evidence="4 6">
    <name type="scientific">Tulasnella calospora MUT 4182</name>
    <dbReference type="NCBI Taxonomy" id="1051891"/>
    <lineage>
        <taxon>Eukaryota</taxon>
        <taxon>Fungi</taxon>
        <taxon>Dikarya</taxon>
        <taxon>Basidiomycota</taxon>
        <taxon>Agaricomycotina</taxon>
        <taxon>Agaricomycetes</taxon>
        <taxon>Cantharellales</taxon>
        <taxon>Tulasnellaceae</taxon>
        <taxon>Tulasnella</taxon>
    </lineage>
</organism>
<reference evidence="4 6" key="1">
    <citation type="submission" date="2014-04" db="EMBL/GenBank/DDBJ databases">
        <authorList>
            <consortium name="DOE Joint Genome Institute"/>
            <person name="Kuo A."/>
            <person name="Girlanda M."/>
            <person name="Perotto S."/>
            <person name="Kohler A."/>
            <person name="Nagy L.G."/>
            <person name="Floudas D."/>
            <person name="Copeland A."/>
            <person name="Barry K.W."/>
            <person name="Cichocki N."/>
            <person name="Veneault-Fourrey C."/>
            <person name="LaButti K."/>
            <person name="Lindquist E.A."/>
            <person name="Lipzen A."/>
            <person name="Lundell T."/>
            <person name="Morin E."/>
            <person name="Murat C."/>
            <person name="Sun H."/>
            <person name="Tunlid A."/>
            <person name="Henrissat B."/>
            <person name="Grigoriev I.V."/>
            <person name="Hibbett D.S."/>
            <person name="Martin F."/>
            <person name="Nordberg H.P."/>
            <person name="Cantor M.N."/>
            <person name="Hua S.X."/>
        </authorList>
    </citation>
    <scope>NUCLEOTIDE SEQUENCE [LARGE SCALE GENOMIC DNA]</scope>
    <source>
        <strain evidence="4 6">MUT 4182</strain>
    </source>
</reference>
<dbReference type="PANTHER" id="PTHR10956:SF0">
    <property type="entry name" value="60S RIBOSOMAL PROTEIN L31"/>
    <property type="match status" value="1"/>
</dbReference>
<protein>
    <recommendedName>
        <fullName evidence="7">60S ribosomal protein L31</fullName>
    </recommendedName>
</protein>
<sequence>MAPTPKQGSKKRVRTALKDVVTREYTVHLQKFVRDKQFKKRTPTAIKGIILFAQRHMGTKDVRIDPKLNEAVWAKGVRYPPRRIRIRLERKRNDDEDAKEKLYTYATHVAGITNFHGLENEVIDAE</sequence>
<dbReference type="GO" id="GO:0003735">
    <property type="term" value="F:structural constituent of ribosome"/>
    <property type="evidence" value="ECO:0007669"/>
    <property type="project" value="InterPro"/>
</dbReference>
<evidence type="ECO:0000313" key="6">
    <source>
        <dbReference type="Proteomes" id="UP000054248"/>
    </source>
</evidence>
<dbReference type="GO" id="GO:0002181">
    <property type="term" value="P:cytoplasmic translation"/>
    <property type="evidence" value="ECO:0007669"/>
    <property type="project" value="TreeGrafter"/>
</dbReference>